<gene>
    <name evidence="2" type="ORF">HannXRQ_Chr13g0388561</name>
</gene>
<evidence type="ECO:0000313" key="3">
    <source>
        <dbReference type="Proteomes" id="UP000215914"/>
    </source>
</evidence>
<protein>
    <recommendedName>
        <fullName evidence="1">DUF4283 domain-containing protein</fullName>
    </recommendedName>
</protein>
<dbReference type="Proteomes" id="UP000215914">
    <property type="component" value="Chromosome 13"/>
</dbReference>
<feature type="domain" description="DUF4283" evidence="1">
    <location>
        <begin position="4"/>
        <end position="40"/>
    </location>
</feature>
<dbReference type="InterPro" id="IPR025558">
    <property type="entry name" value="DUF4283"/>
</dbReference>
<dbReference type="AlphaFoldDB" id="A0A251SRR9"/>
<evidence type="ECO:0000313" key="2">
    <source>
        <dbReference type="EMBL" id="OTG00221.1"/>
    </source>
</evidence>
<accession>A0A251SRR9</accession>
<reference evidence="3" key="1">
    <citation type="journal article" date="2017" name="Nature">
        <title>The sunflower genome provides insights into oil metabolism, flowering and Asterid evolution.</title>
        <authorList>
            <person name="Badouin H."/>
            <person name="Gouzy J."/>
            <person name="Grassa C.J."/>
            <person name="Murat F."/>
            <person name="Staton S.E."/>
            <person name="Cottret L."/>
            <person name="Lelandais-Briere C."/>
            <person name="Owens G.L."/>
            <person name="Carrere S."/>
            <person name="Mayjonade B."/>
            <person name="Legrand L."/>
            <person name="Gill N."/>
            <person name="Kane N.C."/>
            <person name="Bowers J.E."/>
            <person name="Hubner S."/>
            <person name="Bellec A."/>
            <person name="Berard A."/>
            <person name="Berges H."/>
            <person name="Blanchet N."/>
            <person name="Boniface M.C."/>
            <person name="Brunel D."/>
            <person name="Catrice O."/>
            <person name="Chaidir N."/>
            <person name="Claudel C."/>
            <person name="Donnadieu C."/>
            <person name="Faraut T."/>
            <person name="Fievet G."/>
            <person name="Helmstetter N."/>
            <person name="King M."/>
            <person name="Knapp S.J."/>
            <person name="Lai Z."/>
            <person name="Le Paslier M.C."/>
            <person name="Lippi Y."/>
            <person name="Lorenzon L."/>
            <person name="Mandel J.R."/>
            <person name="Marage G."/>
            <person name="Marchand G."/>
            <person name="Marquand E."/>
            <person name="Bret-Mestries E."/>
            <person name="Morien E."/>
            <person name="Nambeesan S."/>
            <person name="Nguyen T."/>
            <person name="Pegot-Espagnet P."/>
            <person name="Pouilly N."/>
            <person name="Raftis F."/>
            <person name="Sallet E."/>
            <person name="Schiex T."/>
            <person name="Thomas J."/>
            <person name="Vandecasteele C."/>
            <person name="Vares D."/>
            <person name="Vear F."/>
            <person name="Vautrin S."/>
            <person name="Crespi M."/>
            <person name="Mangin B."/>
            <person name="Burke J.M."/>
            <person name="Salse J."/>
            <person name="Munos S."/>
            <person name="Vincourt P."/>
            <person name="Rieseberg L.H."/>
            <person name="Langlade N.B."/>
        </authorList>
    </citation>
    <scope>NUCLEOTIDE SEQUENCE [LARGE SCALE GENOMIC DNA]</scope>
    <source>
        <strain evidence="3">cv. SF193</strain>
    </source>
</reference>
<sequence length="51" mass="6100">MMNANGFFFFKFKTKEGMDKMLEDGPWMIRNVPIILKMWSGRPLSSWKKKT</sequence>
<dbReference type="InParanoid" id="A0A251SRR9"/>
<dbReference type="EMBL" id="CM007902">
    <property type="protein sequence ID" value="OTG00221.1"/>
    <property type="molecule type" value="Genomic_DNA"/>
</dbReference>
<proteinExistence type="predicted"/>
<keyword evidence="3" id="KW-1185">Reference proteome</keyword>
<evidence type="ECO:0000259" key="1">
    <source>
        <dbReference type="Pfam" id="PF14111"/>
    </source>
</evidence>
<dbReference type="Pfam" id="PF14111">
    <property type="entry name" value="DUF4283"/>
    <property type="match status" value="1"/>
</dbReference>
<organism evidence="2 3">
    <name type="scientific">Helianthus annuus</name>
    <name type="common">Common sunflower</name>
    <dbReference type="NCBI Taxonomy" id="4232"/>
    <lineage>
        <taxon>Eukaryota</taxon>
        <taxon>Viridiplantae</taxon>
        <taxon>Streptophyta</taxon>
        <taxon>Embryophyta</taxon>
        <taxon>Tracheophyta</taxon>
        <taxon>Spermatophyta</taxon>
        <taxon>Magnoliopsida</taxon>
        <taxon>eudicotyledons</taxon>
        <taxon>Gunneridae</taxon>
        <taxon>Pentapetalae</taxon>
        <taxon>asterids</taxon>
        <taxon>campanulids</taxon>
        <taxon>Asterales</taxon>
        <taxon>Asteraceae</taxon>
        <taxon>Asteroideae</taxon>
        <taxon>Heliantheae alliance</taxon>
        <taxon>Heliantheae</taxon>
        <taxon>Helianthus</taxon>
    </lineage>
</organism>
<name>A0A251SRR9_HELAN</name>